<protein>
    <submittedName>
        <fullName evidence="2">Uncharacterized protein</fullName>
    </submittedName>
</protein>
<reference evidence="2 3" key="1">
    <citation type="journal article" date="2015" name="Genome Biol. Evol.">
        <title>Comparative Genomics of a Bacterivorous Green Alga Reveals Evolutionary Causalities and Consequences of Phago-Mixotrophic Mode of Nutrition.</title>
        <authorList>
            <person name="Burns J.A."/>
            <person name="Paasch A."/>
            <person name="Narechania A."/>
            <person name="Kim E."/>
        </authorList>
    </citation>
    <scope>NUCLEOTIDE SEQUENCE [LARGE SCALE GENOMIC DNA]</scope>
    <source>
        <strain evidence="2 3">PLY_AMNH</strain>
    </source>
</reference>
<proteinExistence type="predicted"/>
<dbReference type="EMBL" id="LGRX02028152">
    <property type="protein sequence ID" value="KAK3248377.1"/>
    <property type="molecule type" value="Genomic_DNA"/>
</dbReference>
<accession>A0AAE0F1X8</accession>
<keyword evidence="3" id="KW-1185">Reference proteome</keyword>
<name>A0AAE0F1X8_9CHLO</name>
<feature type="compositionally biased region" description="Low complexity" evidence="1">
    <location>
        <begin position="608"/>
        <end position="617"/>
    </location>
</feature>
<dbReference type="Proteomes" id="UP001190700">
    <property type="component" value="Unassembled WGS sequence"/>
</dbReference>
<comment type="caution">
    <text evidence="2">The sequence shown here is derived from an EMBL/GenBank/DDBJ whole genome shotgun (WGS) entry which is preliminary data.</text>
</comment>
<evidence type="ECO:0000256" key="1">
    <source>
        <dbReference type="SAM" id="MobiDB-lite"/>
    </source>
</evidence>
<feature type="compositionally biased region" description="Low complexity" evidence="1">
    <location>
        <begin position="481"/>
        <end position="496"/>
    </location>
</feature>
<feature type="region of interest" description="Disordered" evidence="1">
    <location>
        <begin position="596"/>
        <end position="629"/>
    </location>
</feature>
<dbReference type="AlphaFoldDB" id="A0AAE0F1X8"/>
<feature type="region of interest" description="Disordered" evidence="1">
    <location>
        <begin position="462"/>
        <end position="511"/>
    </location>
</feature>
<feature type="non-terminal residue" evidence="2">
    <location>
        <position position="1"/>
    </location>
</feature>
<evidence type="ECO:0000313" key="3">
    <source>
        <dbReference type="Proteomes" id="UP001190700"/>
    </source>
</evidence>
<organism evidence="2 3">
    <name type="scientific">Cymbomonas tetramitiformis</name>
    <dbReference type="NCBI Taxonomy" id="36881"/>
    <lineage>
        <taxon>Eukaryota</taxon>
        <taxon>Viridiplantae</taxon>
        <taxon>Chlorophyta</taxon>
        <taxon>Pyramimonadophyceae</taxon>
        <taxon>Pyramimonadales</taxon>
        <taxon>Pyramimonadaceae</taxon>
        <taxon>Cymbomonas</taxon>
    </lineage>
</organism>
<gene>
    <name evidence="2" type="ORF">CYMTET_42154</name>
</gene>
<evidence type="ECO:0000313" key="2">
    <source>
        <dbReference type="EMBL" id="KAK3248377.1"/>
    </source>
</evidence>
<sequence length="629" mass="69095">STVVAQRSDADLRVIGDRIIDDKIFGLNDEGNLHNEGDKHDGDASGQIEGTAKTIGQGSLGSAVVDDGSDSDKLVSGVSELLPMALTPSPQYTPKQKHIALWCSKIPSHSVSAEAAACKKAKMPIGTYVAQPRKRATSIFRFKAGDVIGNRTEEEEDMEGAAWDSMVQAGRRSRGLGGGQMEGSAAYFDERERMLRITAEKHLRPGEVKQREREMNHAGLETLDNLMLEAANALPQDILAGYDQRLQDGAALLEDMWTGNASAESKLLRTIIRGAQSQTLKDLKQLDRDLELSEKFAYGSRKGKAKKRLPPPDSLVASSGRAAVLSELAALKDDFKVGDFMFKEAISNKMRSDSEILRAQAAKDLAAAEEMDKEAQRDQYRSMVHSLNMEYAGSHNASHSPPPQDLVSREWVKNLGGRYASDDLAESFKDRTPPLQHLDPQIEAMIKADGHKNWMEAQTIWSTDKPKELKAKPPQSPPSTPSSRRSPPLRVSSTPPNSQKQNKQSGMWAGGSAGLGTFWKASTFINQTNTQSDADGAAIFQDPSLLSSLVKRVKKAKTSEKNLDMADASIFAGVLQNRFEEESRRQQRENYIETVQSEFEAEMGSQGGQSRSTQTSSHMLRGSQRIEHR</sequence>